<keyword evidence="8" id="KW-1185">Reference proteome</keyword>
<keyword evidence="3" id="KW-0805">Transcription regulation</keyword>
<evidence type="ECO:0000313" key="8">
    <source>
        <dbReference type="Proteomes" id="UP001521785"/>
    </source>
</evidence>
<dbReference type="EMBL" id="JAKJXO020000008">
    <property type="protein sequence ID" value="KAL1601762.1"/>
    <property type="molecule type" value="Genomic_DNA"/>
</dbReference>
<protein>
    <submittedName>
        <fullName evidence="7">Uncharacterized protein</fullName>
    </submittedName>
</protein>
<dbReference type="Proteomes" id="UP001521785">
    <property type="component" value="Unassembled WGS sequence"/>
</dbReference>
<keyword evidence="2" id="KW-0862">Zinc</keyword>
<keyword evidence="6" id="KW-0539">Nucleus</keyword>
<evidence type="ECO:0000256" key="6">
    <source>
        <dbReference type="ARBA" id="ARBA00023242"/>
    </source>
</evidence>
<evidence type="ECO:0000256" key="1">
    <source>
        <dbReference type="ARBA" id="ARBA00022723"/>
    </source>
</evidence>
<proteinExistence type="predicted"/>
<accession>A0ABR3RBL6</accession>
<dbReference type="InterPro" id="IPR052360">
    <property type="entry name" value="Transcr_Regulatory_Proteins"/>
</dbReference>
<keyword evidence="5" id="KW-0804">Transcription</keyword>
<dbReference type="PANTHER" id="PTHR36206">
    <property type="entry name" value="ASPERCRYPTIN BIOSYNTHESIS CLUSTER-SPECIFIC TRANSCRIPTION REGULATOR ATNN-RELATED"/>
    <property type="match status" value="1"/>
</dbReference>
<keyword evidence="1" id="KW-0479">Metal-binding</keyword>
<evidence type="ECO:0000313" key="7">
    <source>
        <dbReference type="EMBL" id="KAL1601762.1"/>
    </source>
</evidence>
<evidence type="ECO:0000256" key="2">
    <source>
        <dbReference type="ARBA" id="ARBA00022833"/>
    </source>
</evidence>
<evidence type="ECO:0000256" key="5">
    <source>
        <dbReference type="ARBA" id="ARBA00023163"/>
    </source>
</evidence>
<keyword evidence="4" id="KW-0238">DNA-binding</keyword>
<gene>
    <name evidence="7" type="ORF">SLS60_006677</name>
</gene>
<evidence type="ECO:0000256" key="4">
    <source>
        <dbReference type="ARBA" id="ARBA00023125"/>
    </source>
</evidence>
<name>A0ABR3RBL6_9PLEO</name>
<dbReference type="PANTHER" id="PTHR36206:SF16">
    <property type="entry name" value="TRANSCRIPTION FACTOR DOMAIN-CONTAINING PROTEIN-RELATED"/>
    <property type="match status" value="1"/>
</dbReference>
<sequence length="424" mass="48329">MATNNGDEDDGKGLHMSAKQEKFMLQNYSKAIRYLQPHLTTKIMASTRIALIACAIFTCLEFLRGNFKTAQTHLKNGLLVLQETYGDTHDGVVIMRTMDHTDRWITETFQRLHIQVELFYLTHNHSSIILQQNSSTSPPPQNTFPYLREAWSELNRIFYNIIALRNKAHLHHIPAGGSQNHGTCDSELIPLQQLLQASLHQWHTTYTSSKPHLDSEEPTLVINAMIMSFYTLAAILCSTSLSSELAYDAHTTRFLAIITYSAHLRTSRPPPKICDRAGFNMAHSIVDFGWIPPLYYTAIKCRVRRVRLYALLLLESTMHREGIWDCRIMSRIMRKVMEIEDGSLYGDDGEGYASETLPELDGLGSPEVPLEKRLREIRVEMDDEMTENVMMEYKKACYPAGWERVRVCLTAPYTGGIQLPGTIS</sequence>
<organism evidence="7 8">
    <name type="scientific">Paraconiothyrium brasiliense</name>
    <dbReference type="NCBI Taxonomy" id="300254"/>
    <lineage>
        <taxon>Eukaryota</taxon>
        <taxon>Fungi</taxon>
        <taxon>Dikarya</taxon>
        <taxon>Ascomycota</taxon>
        <taxon>Pezizomycotina</taxon>
        <taxon>Dothideomycetes</taxon>
        <taxon>Pleosporomycetidae</taxon>
        <taxon>Pleosporales</taxon>
        <taxon>Massarineae</taxon>
        <taxon>Didymosphaeriaceae</taxon>
        <taxon>Paraconiothyrium</taxon>
    </lineage>
</organism>
<comment type="caution">
    <text evidence="7">The sequence shown here is derived from an EMBL/GenBank/DDBJ whole genome shotgun (WGS) entry which is preliminary data.</text>
</comment>
<evidence type="ECO:0000256" key="3">
    <source>
        <dbReference type="ARBA" id="ARBA00023015"/>
    </source>
</evidence>
<reference evidence="7 8" key="1">
    <citation type="submission" date="2024-02" db="EMBL/GenBank/DDBJ databases">
        <title>De novo assembly and annotation of 12 fungi associated with fruit tree decline syndrome in Ontario, Canada.</title>
        <authorList>
            <person name="Sulman M."/>
            <person name="Ellouze W."/>
            <person name="Ilyukhin E."/>
        </authorList>
    </citation>
    <scope>NUCLEOTIDE SEQUENCE [LARGE SCALE GENOMIC DNA]</scope>
    <source>
        <strain evidence="7 8">M42-189</strain>
    </source>
</reference>